<proteinExistence type="predicted"/>
<dbReference type="InterPro" id="IPR029058">
    <property type="entry name" value="AB_hydrolase_fold"/>
</dbReference>
<dbReference type="PANTHER" id="PTHR43798:SF31">
    <property type="entry name" value="AB HYDROLASE SUPERFAMILY PROTEIN YCLE"/>
    <property type="match status" value="1"/>
</dbReference>
<feature type="domain" description="AB hydrolase-1" evidence="2">
    <location>
        <begin position="6"/>
        <end position="220"/>
    </location>
</feature>
<sequence length="227" mass="25610">MASPSMVFLHGWAGSSASWAPITERLKLKFSIFAPNLPYPENQTLTLNNYCQFVVEYLKSNKIKNPVLIGHSLGGAIATQIASDYPHLPGAIILLSSASIRHRLPKPWRSLQPLISPFKSILRPFRHQILKLAHLDASDYEILNTKSEKDTFRNLIHHDQTPFLSKISCPTLILWGENDTSTFLSDGQKIHSLIKNSTLKTFPNSGHFFYLDNQQEVAQAITDFVKK</sequence>
<comment type="caution">
    <text evidence="3">The sequence shown here is derived from an EMBL/GenBank/DDBJ whole genome shotgun (WGS) entry which is preliminary data.</text>
</comment>
<evidence type="ECO:0000256" key="1">
    <source>
        <dbReference type="ARBA" id="ARBA00022801"/>
    </source>
</evidence>
<dbReference type="Proteomes" id="UP000229336">
    <property type="component" value="Unassembled WGS sequence"/>
</dbReference>
<dbReference type="GO" id="GO:0016787">
    <property type="term" value="F:hydrolase activity"/>
    <property type="evidence" value="ECO:0007669"/>
    <property type="project" value="UniProtKB-KW"/>
</dbReference>
<evidence type="ECO:0000313" key="3">
    <source>
        <dbReference type="EMBL" id="PIZ58841.1"/>
    </source>
</evidence>
<accession>A0A2M7TSU1</accession>
<dbReference type="Gene3D" id="3.40.50.1820">
    <property type="entry name" value="alpha/beta hydrolase"/>
    <property type="match status" value="1"/>
</dbReference>
<dbReference type="Pfam" id="PF12697">
    <property type="entry name" value="Abhydrolase_6"/>
    <property type="match status" value="1"/>
</dbReference>
<keyword evidence="1" id="KW-0378">Hydrolase</keyword>
<dbReference type="InterPro" id="IPR000073">
    <property type="entry name" value="AB_hydrolase_1"/>
</dbReference>
<evidence type="ECO:0000259" key="2">
    <source>
        <dbReference type="Pfam" id="PF12697"/>
    </source>
</evidence>
<gene>
    <name evidence="3" type="ORF">COY20_02985</name>
</gene>
<dbReference type="EMBL" id="PFNX01000055">
    <property type="protein sequence ID" value="PIZ58841.1"/>
    <property type="molecule type" value="Genomic_DNA"/>
</dbReference>
<dbReference type="SUPFAM" id="SSF53474">
    <property type="entry name" value="alpha/beta-Hydrolases"/>
    <property type="match status" value="1"/>
</dbReference>
<name>A0A2M7TSU1_9BACT</name>
<dbReference type="GO" id="GO:0016020">
    <property type="term" value="C:membrane"/>
    <property type="evidence" value="ECO:0007669"/>
    <property type="project" value="TreeGrafter"/>
</dbReference>
<dbReference type="InterPro" id="IPR050266">
    <property type="entry name" value="AB_hydrolase_sf"/>
</dbReference>
<dbReference type="AlphaFoldDB" id="A0A2M7TSU1"/>
<reference evidence="4" key="1">
    <citation type="submission" date="2017-09" db="EMBL/GenBank/DDBJ databases">
        <title>Depth-based differentiation of microbial function through sediment-hosted aquifers and enrichment of novel symbionts in the deep terrestrial subsurface.</title>
        <authorList>
            <person name="Probst A.J."/>
            <person name="Ladd B."/>
            <person name="Jarett J.K."/>
            <person name="Geller-Mcgrath D.E."/>
            <person name="Sieber C.M.K."/>
            <person name="Emerson J.B."/>
            <person name="Anantharaman K."/>
            <person name="Thomas B.C."/>
            <person name="Malmstrom R."/>
            <person name="Stieglmeier M."/>
            <person name="Klingl A."/>
            <person name="Woyke T."/>
            <person name="Ryan C.M."/>
            <person name="Banfield J.F."/>
        </authorList>
    </citation>
    <scope>NUCLEOTIDE SEQUENCE [LARGE SCALE GENOMIC DNA]</scope>
</reference>
<organism evidence="3 4">
    <name type="scientific">Candidatus Shapirobacteria bacterium CG_4_10_14_0_2_um_filter_40_12</name>
    <dbReference type="NCBI Taxonomy" id="1974871"/>
    <lineage>
        <taxon>Bacteria</taxon>
        <taxon>Candidatus Shapironibacteriota</taxon>
    </lineage>
</organism>
<evidence type="ECO:0000313" key="4">
    <source>
        <dbReference type="Proteomes" id="UP000229336"/>
    </source>
</evidence>
<protein>
    <recommendedName>
        <fullName evidence="2">AB hydrolase-1 domain-containing protein</fullName>
    </recommendedName>
</protein>
<dbReference type="PANTHER" id="PTHR43798">
    <property type="entry name" value="MONOACYLGLYCEROL LIPASE"/>
    <property type="match status" value="1"/>
</dbReference>